<dbReference type="SUPFAM" id="SSF52172">
    <property type="entry name" value="CheY-like"/>
    <property type="match status" value="1"/>
</dbReference>
<dbReference type="InterPro" id="IPR011006">
    <property type="entry name" value="CheY-like_superfamily"/>
</dbReference>
<dbReference type="EMBL" id="AP011743">
    <property type="protein sequence ID" value="BAL56309.1"/>
    <property type="molecule type" value="Genomic_DNA"/>
</dbReference>
<keyword evidence="5" id="KW-0804">Transcription</keyword>
<dbReference type="Pfam" id="PF00072">
    <property type="entry name" value="Response_reg"/>
    <property type="match status" value="1"/>
</dbReference>
<organism evidence="8">
    <name type="scientific">uncultured Acetothermia bacterium</name>
    <dbReference type="NCBI Taxonomy" id="236499"/>
    <lineage>
        <taxon>Bacteria</taxon>
        <taxon>Candidatus Bipolaricaulota</taxon>
        <taxon>environmental samples</taxon>
    </lineage>
</organism>
<gene>
    <name evidence="8" type="ORF">HGMM_F36B04C12</name>
</gene>
<reference evidence="8" key="2">
    <citation type="journal article" date="2012" name="PLoS ONE">
        <title>A Deeply Branching Thermophilic Bacterium with an Ancient Acetyl-CoA Pathway Dominates a Subsurface Ecosystem.</title>
        <authorList>
            <person name="Takami H."/>
            <person name="Noguchi H."/>
            <person name="Takaki Y."/>
            <person name="Uchiyama I."/>
            <person name="Toyoda A."/>
            <person name="Nishi S."/>
            <person name="Chee G.-J."/>
            <person name="Arai W."/>
            <person name="Nunoura T."/>
            <person name="Itoh T."/>
            <person name="Hattori M."/>
            <person name="Takai K."/>
        </authorList>
    </citation>
    <scope>NUCLEOTIDE SEQUENCE</scope>
</reference>
<reference evidence="8" key="1">
    <citation type="journal article" date="2005" name="Environ. Microbiol.">
        <title>Genetic and functional properties of uncultivated thermophilic crenarchaeotes from a subsurface gold mine as revealed by analysis of genome fragments.</title>
        <authorList>
            <person name="Nunoura T."/>
            <person name="Hirayama H."/>
            <person name="Takami H."/>
            <person name="Oida H."/>
            <person name="Nishi S."/>
            <person name="Shimamura S."/>
            <person name="Suzuki Y."/>
            <person name="Inagaki F."/>
            <person name="Takai K."/>
            <person name="Nealson K.H."/>
            <person name="Horikoshi K."/>
        </authorList>
    </citation>
    <scope>NUCLEOTIDE SEQUENCE</scope>
</reference>
<evidence type="ECO:0000256" key="4">
    <source>
        <dbReference type="ARBA" id="ARBA00023125"/>
    </source>
</evidence>
<dbReference type="FunFam" id="3.40.50.2300:FF:000001">
    <property type="entry name" value="DNA-binding response regulator PhoB"/>
    <property type="match status" value="1"/>
</dbReference>
<sequence length="120" mass="13747">MKRILLAEDDAQIARLVRFKLEREGFSVEWVEDGAEALRRVRQDHFDLVLLDVMMPGRDGFAVLAELRADPQYRDLPIVMLTARAAERDLQQGASATDYIVKPFEPAYLVERVRAILESC</sequence>
<evidence type="ECO:0000259" key="7">
    <source>
        <dbReference type="PROSITE" id="PS50110"/>
    </source>
</evidence>
<evidence type="ECO:0000256" key="2">
    <source>
        <dbReference type="ARBA" id="ARBA00023012"/>
    </source>
</evidence>
<keyword evidence="4" id="KW-0238">DNA-binding</keyword>
<accession>H5SJH3</accession>
<dbReference type="PANTHER" id="PTHR48111">
    <property type="entry name" value="REGULATOR OF RPOS"/>
    <property type="match status" value="1"/>
</dbReference>
<dbReference type="CDD" id="cd17574">
    <property type="entry name" value="REC_OmpR"/>
    <property type="match status" value="1"/>
</dbReference>
<dbReference type="Gene3D" id="3.40.50.2300">
    <property type="match status" value="1"/>
</dbReference>
<dbReference type="GO" id="GO:0000976">
    <property type="term" value="F:transcription cis-regulatory region binding"/>
    <property type="evidence" value="ECO:0007669"/>
    <property type="project" value="TreeGrafter"/>
</dbReference>
<dbReference type="GO" id="GO:0006355">
    <property type="term" value="P:regulation of DNA-templated transcription"/>
    <property type="evidence" value="ECO:0007669"/>
    <property type="project" value="TreeGrafter"/>
</dbReference>
<keyword evidence="3" id="KW-0805">Transcription regulation</keyword>
<dbReference type="SMART" id="SM00448">
    <property type="entry name" value="REC"/>
    <property type="match status" value="1"/>
</dbReference>
<dbReference type="GO" id="GO:0005829">
    <property type="term" value="C:cytosol"/>
    <property type="evidence" value="ECO:0007669"/>
    <property type="project" value="TreeGrafter"/>
</dbReference>
<evidence type="ECO:0000313" key="8">
    <source>
        <dbReference type="EMBL" id="BAL56309.1"/>
    </source>
</evidence>
<dbReference type="PANTHER" id="PTHR48111:SF21">
    <property type="entry name" value="DNA-BINDING DUAL MASTER TRANSCRIPTIONAL REGULATOR RPAA"/>
    <property type="match status" value="1"/>
</dbReference>
<dbReference type="InterPro" id="IPR039420">
    <property type="entry name" value="WalR-like"/>
</dbReference>
<evidence type="ECO:0000256" key="1">
    <source>
        <dbReference type="ARBA" id="ARBA00022553"/>
    </source>
</evidence>
<keyword evidence="1 6" id="KW-0597">Phosphoprotein</keyword>
<feature type="modified residue" description="4-aspartylphosphate" evidence="6">
    <location>
        <position position="52"/>
    </location>
</feature>
<evidence type="ECO:0000256" key="3">
    <source>
        <dbReference type="ARBA" id="ARBA00023015"/>
    </source>
</evidence>
<proteinExistence type="predicted"/>
<protein>
    <submittedName>
        <fullName evidence="8">Two-component system transcriptional regulator, winged helix family</fullName>
    </submittedName>
</protein>
<feature type="domain" description="Response regulatory" evidence="7">
    <location>
        <begin position="3"/>
        <end position="117"/>
    </location>
</feature>
<evidence type="ECO:0000256" key="6">
    <source>
        <dbReference type="PROSITE-ProRule" id="PRU00169"/>
    </source>
</evidence>
<dbReference type="GO" id="GO:0032993">
    <property type="term" value="C:protein-DNA complex"/>
    <property type="evidence" value="ECO:0007669"/>
    <property type="project" value="TreeGrafter"/>
</dbReference>
<name>H5SJH3_9BACT</name>
<dbReference type="AlphaFoldDB" id="H5SJH3"/>
<dbReference type="PROSITE" id="PS50110">
    <property type="entry name" value="RESPONSE_REGULATORY"/>
    <property type="match status" value="1"/>
</dbReference>
<keyword evidence="2" id="KW-0902">Two-component regulatory system</keyword>
<dbReference type="GO" id="GO:0000156">
    <property type="term" value="F:phosphorelay response regulator activity"/>
    <property type="evidence" value="ECO:0007669"/>
    <property type="project" value="TreeGrafter"/>
</dbReference>
<dbReference type="InterPro" id="IPR001789">
    <property type="entry name" value="Sig_transdc_resp-reg_receiver"/>
</dbReference>
<evidence type="ECO:0000256" key="5">
    <source>
        <dbReference type="ARBA" id="ARBA00023163"/>
    </source>
</evidence>